<sequence>MLAELFVFVFTALFAAVMLSRWARGLRWIDWILRRIFKLDDDALMSWGQSQIFLIVTMLAMVLCAVSTARLFFAFMNWVTA</sequence>
<dbReference type="Proteomes" id="UP001597110">
    <property type="component" value="Unassembled WGS sequence"/>
</dbReference>
<dbReference type="RefSeq" id="WP_386825663.1">
    <property type="nucleotide sequence ID" value="NZ_JBHTIF010000004.1"/>
</dbReference>
<keyword evidence="1" id="KW-1133">Transmembrane helix</keyword>
<keyword evidence="3" id="KW-1185">Reference proteome</keyword>
<feature type="transmembrane region" description="Helical" evidence="1">
    <location>
        <begin position="49"/>
        <end position="73"/>
    </location>
</feature>
<protein>
    <recommendedName>
        <fullName evidence="4">Transmembrane protein</fullName>
    </recommendedName>
</protein>
<gene>
    <name evidence="2" type="ORF">ACFQ0E_16380</name>
</gene>
<proteinExistence type="predicted"/>
<dbReference type="EMBL" id="JBHTIF010000004">
    <property type="protein sequence ID" value="MFD0727173.1"/>
    <property type="molecule type" value="Genomic_DNA"/>
</dbReference>
<comment type="caution">
    <text evidence="2">The sequence shown here is derived from an EMBL/GenBank/DDBJ whole genome shotgun (WGS) entry which is preliminary data.</text>
</comment>
<keyword evidence="1" id="KW-0812">Transmembrane</keyword>
<keyword evidence="1" id="KW-0472">Membrane</keyword>
<name>A0ABW2YG94_9GAMM</name>
<accession>A0ABW2YG94</accession>
<evidence type="ECO:0000313" key="3">
    <source>
        <dbReference type="Proteomes" id="UP001597110"/>
    </source>
</evidence>
<reference evidence="3" key="1">
    <citation type="journal article" date="2019" name="Int. J. Syst. Evol. Microbiol.">
        <title>The Global Catalogue of Microorganisms (GCM) 10K type strain sequencing project: providing services to taxonomists for standard genome sequencing and annotation.</title>
        <authorList>
            <consortium name="The Broad Institute Genomics Platform"/>
            <consortium name="The Broad Institute Genome Sequencing Center for Infectious Disease"/>
            <person name="Wu L."/>
            <person name="Ma J."/>
        </authorList>
    </citation>
    <scope>NUCLEOTIDE SEQUENCE [LARGE SCALE GENOMIC DNA]</scope>
    <source>
        <strain evidence="3">CCUG 55585</strain>
    </source>
</reference>
<evidence type="ECO:0000313" key="2">
    <source>
        <dbReference type="EMBL" id="MFD0727173.1"/>
    </source>
</evidence>
<organism evidence="2 3">
    <name type="scientific">Lysobacter brunescens</name>
    <dbReference type="NCBI Taxonomy" id="262323"/>
    <lineage>
        <taxon>Bacteria</taxon>
        <taxon>Pseudomonadati</taxon>
        <taxon>Pseudomonadota</taxon>
        <taxon>Gammaproteobacteria</taxon>
        <taxon>Lysobacterales</taxon>
        <taxon>Lysobacteraceae</taxon>
        <taxon>Lysobacter</taxon>
    </lineage>
</organism>
<evidence type="ECO:0008006" key="4">
    <source>
        <dbReference type="Google" id="ProtNLM"/>
    </source>
</evidence>
<evidence type="ECO:0000256" key="1">
    <source>
        <dbReference type="SAM" id="Phobius"/>
    </source>
</evidence>